<comment type="caution">
    <text evidence="2">The sequence shown here is derived from an EMBL/GenBank/DDBJ whole genome shotgun (WGS) entry which is preliminary data.</text>
</comment>
<dbReference type="Proteomes" id="UP000441754">
    <property type="component" value="Unassembled WGS sequence"/>
</dbReference>
<accession>A0A7K0EVH3</accession>
<dbReference type="InterPro" id="IPR036058">
    <property type="entry name" value="Kazal_dom_sf"/>
</dbReference>
<reference evidence="2 3" key="1">
    <citation type="journal article" date="2018" name="Antonie Van Leeuwenhoek">
        <title>Larkinella terrae sp. nov., isolated from soil on Jeju Island, South Korea.</title>
        <authorList>
            <person name="Ten L.N."/>
            <person name="Jeon J."/>
            <person name="Park S.J."/>
            <person name="Park S."/>
            <person name="Lee S.Y."/>
            <person name="Kim M.K."/>
            <person name="Jung H.Y."/>
        </authorList>
    </citation>
    <scope>NUCLEOTIDE SEQUENCE [LARGE SCALE GENOMIC DNA]</scope>
    <source>
        <strain evidence="2 3">KCTC 52001</strain>
    </source>
</reference>
<gene>
    <name evidence="2" type="ORF">GJJ30_31065</name>
</gene>
<dbReference type="RefSeq" id="WP_154179139.1">
    <property type="nucleotide sequence ID" value="NZ_WJXZ01000018.1"/>
</dbReference>
<evidence type="ECO:0000259" key="1">
    <source>
        <dbReference type="PROSITE" id="PS51465"/>
    </source>
</evidence>
<organism evidence="2 3">
    <name type="scientific">Larkinella terrae</name>
    <dbReference type="NCBI Taxonomy" id="2025311"/>
    <lineage>
        <taxon>Bacteria</taxon>
        <taxon>Pseudomonadati</taxon>
        <taxon>Bacteroidota</taxon>
        <taxon>Cytophagia</taxon>
        <taxon>Cytophagales</taxon>
        <taxon>Spirosomataceae</taxon>
        <taxon>Larkinella</taxon>
    </lineage>
</organism>
<evidence type="ECO:0000313" key="3">
    <source>
        <dbReference type="Proteomes" id="UP000441754"/>
    </source>
</evidence>
<dbReference type="Gene3D" id="3.30.60.30">
    <property type="match status" value="1"/>
</dbReference>
<dbReference type="SUPFAM" id="SSF100895">
    <property type="entry name" value="Kazal-type serine protease inhibitors"/>
    <property type="match status" value="1"/>
</dbReference>
<dbReference type="AlphaFoldDB" id="A0A7K0EVH3"/>
<keyword evidence="3" id="KW-1185">Reference proteome</keyword>
<feature type="domain" description="Kazal-like" evidence="1">
    <location>
        <begin position="20"/>
        <end position="72"/>
    </location>
</feature>
<dbReference type="PROSITE" id="PS51257">
    <property type="entry name" value="PROKAR_LIPOPROTEIN"/>
    <property type="match status" value="1"/>
</dbReference>
<evidence type="ECO:0000313" key="2">
    <source>
        <dbReference type="EMBL" id="MRS65769.1"/>
    </source>
</evidence>
<dbReference type="SMART" id="SM00280">
    <property type="entry name" value="KAZAL"/>
    <property type="match status" value="1"/>
</dbReference>
<name>A0A7K0EVH3_9BACT</name>
<dbReference type="PROSITE" id="PS51465">
    <property type="entry name" value="KAZAL_2"/>
    <property type="match status" value="1"/>
</dbReference>
<dbReference type="Pfam" id="PF07648">
    <property type="entry name" value="Kazal_2"/>
    <property type="match status" value="1"/>
</dbReference>
<dbReference type="InterPro" id="IPR002350">
    <property type="entry name" value="Kazal_dom"/>
</dbReference>
<protein>
    <submittedName>
        <fullName evidence="2">Protease inhibitor Kazal-type</fullName>
    </submittedName>
</protein>
<proteinExistence type="predicted"/>
<sequence length="73" mass="8039">MRLILSFLFLAVFIGCEEKMDPSSNCIEKPRDESGCYTVYSPVCGCNGKTYSNDCEAKAHGILSYSAGECQEK</sequence>
<dbReference type="EMBL" id="WJXZ01000018">
    <property type="protein sequence ID" value="MRS65769.1"/>
    <property type="molecule type" value="Genomic_DNA"/>
</dbReference>
<dbReference type="OrthoDB" id="9800302at2"/>
<dbReference type="CDD" id="cd00104">
    <property type="entry name" value="KAZAL_FS"/>
    <property type="match status" value="1"/>
</dbReference>